<accession>A0ABU6G6M3</accession>
<protein>
    <submittedName>
        <fullName evidence="1">Stage VI sporulation protein F</fullName>
    </submittedName>
</protein>
<keyword evidence="2" id="KW-1185">Reference proteome</keyword>
<proteinExistence type="predicted"/>
<evidence type="ECO:0000313" key="1">
    <source>
        <dbReference type="EMBL" id="MEC0229270.1"/>
    </source>
</evidence>
<dbReference type="InterPro" id="IPR025942">
    <property type="entry name" value="SpoVIF"/>
</dbReference>
<dbReference type="Pfam" id="PF14069">
    <property type="entry name" value="SpoVIF"/>
    <property type="match status" value="1"/>
</dbReference>
<evidence type="ECO:0000313" key="2">
    <source>
        <dbReference type="Proteomes" id="UP001338137"/>
    </source>
</evidence>
<dbReference type="RefSeq" id="WP_326073361.1">
    <property type="nucleotide sequence ID" value="NZ_JARLKY010000049.1"/>
</dbReference>
<dbReference type="Proteomes" id="UP001338137">
    <property type="component" value="Unassembled WGS sequence"/>
</dbReference>
<sequence>MGYRQYGIDPALVERVKFKLKNPEIKERIKMLLEGVTKADLQNHTEVARLTQLATTIFGEELNGNQTAQILEFIVAQKIDPSKTFHLIRLWAMFR</sequence>
<gene>
    <name evidence="1" type="ORF">P4I72_19260</name>
</gene>
<comment type="caution">
    <text evidence="1">The sequence shown here is derived from an EMBL/GenBank/DDBJ whole genome shotgun (WGS) entry which is preliminary data.</text>
</comment>
<dbReference type="EMBL" id="JARLKY010000049">
    <property type="protein sequence ID" value="MEC0229270.1"/>
    <property type="molecule type" value="Genomic_DNA"/>
</dbReference>
<organism evidence="1 2">
    <name type="scientific">Paenibacillus alba</name>
    <dbReference type="NCBI Taxonomy" id="1197127"/>
    <lineage>
        <taxon>Bacteria</taxon>
        <taxon>Bacillati</taxon>
        <taxon>Bacillota</taxon>
        <taxon>Bacilli</taxon>
        <taxon>Bacillales</taxon>
        <taxon>Paenibacillaceae</taxon>
        <taxon>Paenibacillus</taxon>
    </lineage>
</organism>
<name>A0ABU6G6M3_9BACL</name>
<reference evidence="1 2" key="1">
    <citation type="submission" date="2023-03" db="EMBL/GenBank/DDBJ databases">
        <title>Bacillus Genome Sequencing.</title>
        <authorList>
            <person name="Dunlap C."/>
        </authorList>
    </citation>
    <scope>NUCLEOTIDE SEQUENCE [LARGE SCALE GENOMIC DNA]</scope>
    <source>
        <strain evidence="1 2">BD-533</strain>
    </source>
</reference>